<name>A0A9Q9ANS9_9PEZI</name>
<protein>
    <submittedName>
        <fullName evidence="2">Uncharacterized protein</fullName>
    </submittedName>
</protein>
<keyword evidence="3" id="KW-1185">Reference proteome</keyword>
<dbReference type="EMBL" id="CP099418">
    <property type="protein sequence ID" value="USW48116.1"/>
    <property type="molecule type" value="Genomic_DNA"/>
</dbReference>
<proteinExistence type="predicted"/>
<dbReference type="AlphaFoldDB" id="A0A9Q9ANS9"/>
<reference evidence="2" key="1">
    <citation type="submission" date="2022-06" db="EMBL/GenBank/DDBJ databases">
        <title>Complete genome sequences of two strains of the flax pathogen Septoria linicola.</title>
        <authorList>
            <person name="Lapalu N."/>
            <person name="Simon A."/>
            <person name="Demenou B."/>
            <person name="Paumier D."/>
            <person name="Guillot M.-P."/>
            <person name="Gout L."/>
            <person name="Valade R."/>
        </authorList>
    </citation>
    <scope>NUCLEOTIDE SEQUENCE</scope>
    <source>
        <strain evidence="2">SE15195</strain>
    </source>
</reference>
<organism evidence="2 3">
    <name type="scientific">Septoria linicola</name>
    <dbReference type="NCBI Taxonomy" id="215465"/>
    <lineage>
        <taxon>Eukaryota</taxon>
        <taxon>Fungi</taxon>
        <taxon>Dikarya</taxon>
        <taxon>Ascomycota</taxon>
        <taxon>Pezizomycotina</taxon>
        <taxon>Dothideomycetes</taxon>
        <taxon>Dothideomycetidae</taxon>
        <taxon>Mycosphaerellales</taxon>
        <taxon>Mycosphaerellaceae</taxon>
        <taxon>Septoria</taxon>
    </lineage>
</organism>
<keyword evidence="1" id="KW-0472">Membrane</keyword>
<keyword evidence="1" id="KW-1133">Transmembrane helix</keyword>
<evidence type="ECO:0000313" key="3">
    <source>
        <dbReference type="Proteomes" id="UP001056384"/>
    </source>
</evidence>
<dbReference type="Proteomes" id="UP001056384">
    <property type="component" value="Chromosome 1"/>
</dbReference>
<keyword evidence="1" id="KW-0812">Transmembrane</keyword>
<accession>A0A9Q9ANS9</accession>
<evidence type="ECO:0000256" key="1">
    <source>
        <dbReference type="SAM" id="Phobius"/>
    </source>
</evidence>
<sequence>MTIFKRQPLRAGNMTRTRASELSLRQSLYPLALVTMLFFLWG</sequence>
<gene>
    <name evidence="2" type="ORF">Slin15195_G014350</name>
</gene>
<evidence type="ECO:0000313" key="2">
    <source>
        <dbReference type="EMBL" id="USW48116.1"/>
    </source>
</evidence>
<feature type="transmembrane region" description="Helical" evidence="1">
    <location>
        <begin position="22"/>
        <end position="41"/>
    </location>
</feature>